<dbReference type="PANTHER" id="PTHR28047:SF5">
    <property type="entry name" value="PROTEIN DCG1"/>
    <property type="match status" value="1"/>
</dbReference>
<dbReference type="Pfam" id="PF01177">
    <property type="entry name" value="Asp_Glu_race"/>
    <property type="match status" value="1"/>
</dbReference>
<dbReference type="InterPro" id="IPR001920">
    <property type="entry name" value="Asp/Glu_race"/>
</dbReference>
<dbReference type="AlphaFoldDB" id="X1IYV0"/>
<dbReference type="InterPro" id="IPR052186">
    <property type="entry name" value="Hydantoin_racemase-like"/>
</dbReference>
<dbReference type="GO" id="GO:0047661">
    <property type="term" value="F:amino-acid racemase activity"/>
    <property type="evidence" value="ECO:0007669"/>
    <property type="project" value="InterPro"/>
</dbReference>
<dbReference type="PANTHER" id="PTHR28047">
    <property type="entry name" value="PROTEIN DCG1"/>
    <property type="match status" value="1"/>
</dbReference>
<protein>
    <recommendedName>
        <fullName evidence="3">Hydantoin racemase</fullName>
    </recommendedName>
</protein>
<evidence type="ECO:0000313" key="2">
    <source>
        <dbReference type="EMBL" id="GAH74425.1"/>
    </source>
</evidence>
<proteinExistence type="inferred from homology"/>
<dbReference type="SUPFAM" id="SSF53681">
    <property type="entry name" value="Aspartate/glutamate racemase"/>
    <property type="match status" value="1"/>
</dbReference>
<comment type="similarity">
    <text evidence="1">Belongs to the HyuE racemase family.</text>
</comment>
<name>X1IYV0_9ZZZZ</name>
<sequence length="249" mass="28493">MKRRVLYIEPVVSEIVDSWKRYLSQFKGPETELEVTSLTEGPRHLEYYSYGSLVVPKILKIIKEAEKENFDAAIIGCFYDPGLRESREIAEKLVVTAPAEASMHIAMTLGQRFSIIVGRTKWIPLMRENVIKYGFQDHLASFQPIGMGVLDLQMDPEETKRRIVQAAEKAIEQDGAEVIILGCTHQFGFYQELQGTLGVPVIDVALAAFNYAEFLVDLRNKHGWYFNKKNEYLPPSQEEIEAWKLSDLF</sequence>
<comment type="caution">
    <text evidence="2">The sequence shown here is derived from an EMBL/GenBank/DDBJ whole genome shotgun (WGS) entry which is preliminary data.</text>
</comment>
<organism evidence="2">
    <name type="scientific">marine sediment metagenome</name>
    <dbReference type="NCBI Taxonomy" id="412755"/>
    <lineage>
        <taxon>unclassified sequences</taxon>
        <taxon>metagenomes</taxon>
        <taxon>ecological metagenomes</taxon>
    </lineage>
</organism>
<dbReference type="EMBL" id="BARU01027468">
    <property type="protein sequence ID" value="GAH74425.1"/>
    <property type="molecule type" value="Genomic_DNA"/>
</dbReference>
<reference evidence="2" key="1">
    <citation type="journal article" date="2014" name="Front. Microbiol.">
        <title>High frequency of phylogenetically diverse reductive dehalogenase-homologous genes in deep subseafloor sedimentary metagenomes.</title>
        <authorList>
            <person name="Kawai M."/>
            <person name="Futagami T."/>
            <person name="Toyoda A."/>
            <person name="Takaki Y."/>
            <person name="Nishi S."/>
            <person name="Hori S."/>
            <person name="Arai W."/>
            <person name="Tsubouchi T."/>
            <person name="Morono Y."/>
            <person name="Uchiyama I."/>
            <person name="Ito T."/>
            <person name="Fujiyama A."/>
            <person name="Inagaki F."/>
            <person name="Takami H."/>
        </authorList>
    </citation>
    <scope>NUCLEOTIDE SEQUENCE</scope>
    <source>
        <strain evidence="2">Expedition CK06-06</strain>
    </source>
</reference>
<evidence type="ECO:0000256" key="1">
    <source>
        <dbReference type="ARBA" id="ARBA00038414"/>
    </source>
</evidence>
<dbReference type="InterPro" id="IPR053714">
    <property type="entry name" value="Iso_Racemase_Enz_sf"/>
</dbReference>
<gene>
    <name evidence="2" type="ORF">S03H2_43965</name>
</gene>
<accession>X1IYV0</accession>
<dbReference type="Gene3D" id="3.40.50.12500">
    <property type="match status" value="1"/>
</dbReference>
<evidence type="ECO:0008006" key="3">
    <source>
        <dbReference type="Google" id="ProtNLM"/>
    </source>
</evidence>
<dbReference type="InterPro" id="IPR015942">
    <property type="entry name" value="Asp/Glu/hydantoin_racemase"/>
</dbReference>